<dbReference type="Proteomes" id="UP001059209">
    <property type="component" value="Chromosome"/>
</dbReference>
<keyword evidence="3" id="KW-1185">Reference proteome</keyword>
<feature type="transmembrane region" description="Helical" evidence="1">
    <location>
        <begin position="21"/>
        <end position="42"/>
    </location>
</feature>
<dbReference type="RefSeq" id="WP_260571281.1">
    <property type="nucleotide sequence ID" value="NZ_CP104205.1"/>
</dbReference>
<organism evidence="2 3">
    <name type="scientific">Maribacter litopenaei</name>
    <dbReference type="NCBI Taxonomy" id="2976127"/>
    <lineage>
        <taxon>Bacteria</taxon>
        <taxon>Pseudomonadati</taxon>
        <taxon>Bacteroidota</taxon>
        <taxon>Flavobacteriia</taxon>
        <taxon>Flavobacteriales</taxon>
        <taxon>Flavobacteriaceae</taxon>
        <taxon>Maribacter</taxon>
    </lineage>
</organism>
<dbReference type="InterPro" id="IPR045749">
    <property type="entry name" value="DUF6090"/>
</dbReference>
<keyword evidence="1" id="KW-1133">Transmembrane helix</keyword>
<evidence type="ECO:0000313" key="3">
    <source>
        <dbReference type="Proteomes" id="UP001059209"/>
    </source>
</evidence>
<proteinExistence type="predicted"/>
<protein>
    <submittedName>
        <fullName evidence="2">DUF6090 family protein</fullName>
    </submittedName>
</protein>
<keyword evidence="1" id="KW-0812">Transmembrane</keyword>
<keyword evidence="1" id="KW-0472">Membrane</keyword>
<name>A0ABY5Y532_9FLAO</name>
<reference evidence="2" key="1">
    <citation type="submission" date="2022-09" db="EMBL/GenBank/DDBJ databases">
        <title>Maribacter litopenaei sp. nov., isolated from the intestinal tract of the Pacific White Shrimp, Litopenaeus vannamei.</title>
        <authorList>
            <person name="Kim S.Y."/>
            <person name="Hwang C.Y."/>
        </authorList>
    </citation>
    <scope>NUCLEOTIDE SEQUENCE</scope>
    <source>
        <strain evidence="2">HL-LV01</strain>
    </source>
</reference>
<accession>A0ABY5Y532</accession>
<evidence type="ECO:0000313" key="2">
    <source>
        <dbReference type="EMBL" id="UWX53769.1"/>
    </source>
</evidence>
<evidence type="ECO:0000256" key="1">
    <source>
        <dbReference type="SAM" id="Phobius"/>
    </source>
</evidence>
<gene>
    <name evidence="2" type="ORF">NYZ99_11520</name>
</gene>
<sequence length="129" mass="15238">MIKFFRKVRQRLLQENRFSKYMLYALGEIILVVIGILIALQINNWNENRKERIEESVLLTQLKSEFESNSKQLGEKMIIRNNMITASFKLLDYIDHPEKRQLDSVSSYLVQTFLVPTFDPIVNDIISSR</sequence>
<dbReference type="Pfam" id="PF19578">
    <property type="entry name" value="DUF6090"/>
    <property type="match status" value="1"/>
</dbReference>
<dbReference type="EMBL" id="CP104205">
    <property type="protein sequence ID" value="UWX53769.1"/>
    <property type="molecule type" value="Genomic_DNA"/>
</dbReference>